<dbReference type="OrthoDB" id="9784220at2"/>
<keyword evidence="5" id="KW-1185">Reference proteome</keyword>
<keyword evidence="2" id="KW-0732">Signal</keyword>
<dbReference type="Gene3D" id="3.20.20.370">
    <property type="entry name" value="Glycoside hydrolase/deacetylase"/>
    <property type="match status" value="1"/>
</dbReference>
<evidence type="ECO:0000256" key="1">
    <source>
        <dbReference type="ARBA" id="ARBA00004613"/>
    </source>
</evidence>
<accession>F5XFY3</accession>
<evidence type="ECO:0000313" key="4">
    <source>
        <dbReference type="EMBL" id="BAK37917.1"/>
    </source>
</evidence>
<feature type="domain" description="NodB homology" evidence="3">
    <location>
        <begin position="57"/>
        <end position="232"/>
    </location>
</feature>
<dbReference type="KEGG" id="mph:MLP_49030"/>
<dbReference type="HOGENOM" id="CLU_030024_5_2_11"/>
<dbReference type="PROSITE" id="PS51677">
    <property type="entry name" value="NODB"/>
    <property type="match status" value="1"/>
</dbReference>
<evidence type="ECO:0000259" key="3">
    <source>
        <dbReference type="PROSITE" id="PS51677"/>
    </source>
</evidence>
<dbReference type="PANTHER" id="PTHR34216">
    <property type="match status" value="1"/>
</dbReference>
<proteinExistence type="predicted"/>
<evidence type="ECO:0000256" key="2">
    <source>
        <dbReference type="ARBA" id="ARBA00022729"/>
    </source>
</evidence>
<organism evidence="4 5">
    <name type="scientific">Microlunatus phosphovorus (strain ATCC 700054 / DSM 10555 / JCM 9379 / NBRC 101784 / NCIMB 13414 / VKM Ac-1990 / NM-1)</name>
    <dbReference type="NCBI Taxonomy" id="1032480"/>
    <lineage>
        <taxon>Bacteria</taxon>
        <taxon>Bacillati</taxon>
        <taxon>Actinomycetota</taxon>
        <taxon>Actinomycetes</taxon>
        <taxon>Propionibacteriales</taxon>
        <taxon>Propionibacteriaceae</taxon>
        <taxon>Microlunatus</taxon>
    </lineage>
</organism>
<gene>
    <name evidence="4" type="ordered locus">MLP_49030</name>
</gene>
<sequence>MRTRPVFMYHAVAEELDPLMVQVTPRRLRQQMATLKRLGYRGVSMEQLLAEHDAESRLVGLTFDDGYADFAERAAPILDEFGFNATVFVVAGHVGGINDWDSPPVRRLMDASDIRAMQQAGHEIGSHGVSHTAMSKICNEEVDTELKLSKSMLETITGHSVKGFCYPYGAVSAHALSEVTRHYDYACAVSSPLPANQWAIPRFFVGEEDGPSRLLAKIALRRLRERRNHGEL</sequence>
<name>F5XFY3_MICPN</name>
<dbReference type="STRING" id="1032480.MLP_49030"/>
<dbReference type="InterPro" id="IPR051398">
    <property type="entry name" value="Polysacch_Deacetylase"/>
</dbReference>
<dbReference type="Pfam" id="PF01522">
    <property type="entry name" value="Polysacc_deac_1"/>
    <property type="match status" value="1"/>
</dbReference>
<dbReference type="InterPro" id="IPR011330">
    <property type="entry name" value="Glyco_hydro/deAcase_b/a-brl"/>
</dbReference>
<dbReference type="GO" id="GO:0005576">
    <property type="term" value="C:extracellular region"/>
    <property type="evidence" value="ECO:0007669"/>
    <property type="project" value="UniProtKB-SubCell"/>
</dbReference>
<dbReference type="CDD" id="cd10918">
    <property type="entry name" value="CE4_NodB_like_5s_6s"/>
    <property type="match status" value="1"/>
</dbReference>
<dbReference type="Proteomes" id="UP000007947">
    <property type="component" value="Chromosome"/>
</dbReference>
<dbReference type="GO" id="GO:0005975">
    <property type="term" value="P:carbohydrate metabolic process"/>
    <property type="evidence" value="ECO:0007669"/>
    <property type="project" value="InterPro"/>
</dbReference>
<keyword evidence="4" id="KW-0378">Hydrolase</keyword>
<evidence type="ECO:0000313" key="5">
    <source>
        <dbReference type="Proteomes" id="UP000007947"/>
    </source>
</evidence>
<reference evidence="4 5" key="1">
    <citation type="submission" date="2011-05" db="EMBL/GenBank/DDBJ databases">
        <title>Whole genome sequence of Microlunatus phosphovorus NM-1.</title>
        <authorList>
            <person name="Hosoyama A."/>
            <person name="Sasaki K."/>
            <person name="Harada T."/>
            <person name="Igarashi R."/>
            <person name="Kawakoshi A."/>
            <person name="Sasagawa M."/>
            <person name="Fukada J."/>
            <person name="Nakamura S."/>
            <person name="Katano Y."/>
            <person name="Hanada S."/>
            <person name="Kamagata Y."/>
            <person name="Nakamura N."/>
            <person name="Yamazaki S."/>
            <person name="Fujita N."/>
        </authorList>
    </citation>
    <scope>NUCLEOTIDE SEQUENCE [LARGE SCALE GENOMIC DNA]</scope>
    <source>
        <strain evidence="5">ATCC 700054 / DSM 10555 / JCM 9379 / NBRC 101784 / NCIMB 13414 / VKM Ac-1990 / NM-1</strain>
    </source>
</reference>
<dbReference type="EMBL" id="AP012204">
    <property type="protein sequence ID" value="BAK37917.1"/>
    <property type="molecule type" value="Genomic_DNA"/>
</dbReference>
<comment type="subcellular location">
    <subcellularLocation>
        <location evidence="1">Secreted</location>
    </subcellularLocation>
</comment>
<dbReference type="AlphaFoldDB" id="F5XFY3"/>
<dbReference type="PANTHER" id="PTHR34216:SF3">
    <property type="entry name" value="POLY-BETA-1,6-N-ACETYL-D-GLUCOSAMINE N-DEACETYLASE"/>
    <property type="match status" value="1"/>
</dbReference>
<dbReference type="InterPro" id="IPR002509">
    <property type="entry name" value="NODB_dom"/>
</dbReference>
<protein>
    <submittedName>
        <fullName evidence="4">Putative hydrolase</fullName>
    </submittedName>
</protein>
<dbReference type="SUPFAM" id="SSF88713">
    <property type="entry name" value="Glycoside hydrolase/deacetylase"/>
    <property type="match status" value="1"/>
</dbReference>
<dbReference type="GO" id="GO:0016810">
    <property type="term" value="F:hydrolase activity, acting on carbon-nitrogen (but not peptide) bonds"/>
    <property type="evidence" value="ECO:0007669"/>
    <property type="project" value="InterPro"/>
</dbReference>
<dbReference type="eggNOG" id="COG0726">
    <property type="taxonomic scope" value="Bacteria"/>
</dbReference>